<feature type="region of interest" description="Disordered" evidence="1">
    <location>
        <begin position="280"/>
        <end position="324"/>
    </location>
</feature>
<organism evidence="3 4">
    <name type="scientific">Juglans regia</name>
    <name type="common">English walnut</name>
    <dbReference type="NCBI Taxonomy" id="51240"/>
    <lineage>
        <taxon>Eukaryota</taxon>
        <taxon>Viridiplantae</taxon>
        <taxon>Streptophyta</taxon>
        <taxon>Embryophyta</taxon>
        <taxon>Tracheophyta</taxon>
        <taxon>Spermatophyta</taxon>
        <taxon>Magnoliopsida</taxon>
        <taxon>eudicotyledons</taxon>
        <taxon>Gunneridae</taxon>
        <taxon>Pentapetalae</taxon>
        <taxon>rosids</taxon>
        <taxon>fabids</taxon>
        <taxon>Fagales</taxon>
        <taxon>Juglandaceae</taxon>
        <taxon>Juglans</taxon>
    </lineage>
</organism>
<evidence type="ECO:0000313" key="4">
    <source>
        <dbReference type="RefSeq" id="XP_018857995.1"/>
    </source>
</evidence>
<feature type="domain" description="Homologous recombination OB-fold protein OB-fold" evidence="2">
    <location>
        <begin position="157"/>
        <end position="242"/>
    </location>
</feature>
<dbReference type="STRING" id="51240.A0A2I4HPC6"/>
<evidence type="ECO:0000259" key="2">
    <source>
        <dbReference type="Pfam" id="PF15072"/>
    </source>
</evidence>
<dbReference type="InterPro" id="IPR028045">
    <property type="entry name" value="HROB"/>
</dbReference>
<dbReference type="Proteomes" id="UP000235220">
    <property type="component" value="Chromosome 15"/>
</dbReference>
<dbReference type="AlphaFoldDB" id="A0A2I4HPC6"/>
<evidence type="ECO:0000256" key="1">
    <source>
        <dbReference type="SAM" id="MobiDB-lite"/>
    </source>
</evidence>
<dbReference type="GeneID" id="109020058"/>
<feature type="compositionally biased region" description="Polar residues" evidence="1">
    <location>
        <begin position="396"/>
        <end position="416"/>
    </location>
</feature>
<dbReference type="Pfam" id="PF15072">
    <property type="entry name" value="HROB"/>
    <property type="match status" value="1"/>
</dbReference>
<proteinExistence type="predicted"/>
<feature type="region of interest" description="Disordered" evidence="1">
    <location>
        <begin position="359"/>
        <end position="423"/>
    </location>
</feature>
<dbReference type="GO" id="GO:0000725">
    <property type="term" value="P:recombinational repair"/>
    <property type="evidence" value="ECO:0007669"/>
    <property type="project" value="InterPro"/>
</dbReference>
<dbReference type="Gramene" id="Jr15_10670_p1">
    <property type="protein sequence ID" value="cds.Jr15_10670_p1"/>
    <property type="gene ID" value="Jr15_10670"/>
</dbReference>
<feature type="compositionally biased region" description="Polar residues" evidence="1">
    <location>
        <begin position="363"/>
        <end position="379"/>
    </location>
</feature>
<keyword evidence="3" id="KW-1185">Reference proteome</keyword>
<dbReference type="InterPro" id="IPR058570">
    <property type="entry name" value="HROB_OB"/>
</dbReference>
<dbReference type="KEGG" id="jre:109020058"/>
<dbReference type="PANTHER" id="PTHR14523:SF1">
    <property type="entry name" value="HOMOLOGOUS RECOMBINATION OB-FOLD PROTEIN"/>
    <property type="match status" value="1"/>
</dbReference>
<dbReference type="RefSeq" id="XP_018857995.1">
    <property type="nucleotide sequence ID" value="XM_019002450.2"/>
</dbReference>
<feature type="compositionally biased region" description="Polar residues" evidence="1">
    <location>
        <begin position="46"/>
        <end position="68"/>
    </location>
</feature>
<feature type="region of interest" description="Disordered" evidence="1">
    <location>
        <begin position="35"/>
        <end position="102"/>
    </location>
</feature>
<gene>
    <name evidence="4" type="primary">LOC109020058</name>
</gene>
<reference evidence="4" key="1">
    <citation type="submission" date="2025-08" db="UniProtKB">
        <authorList>
            <consortium name="RefSeq"/>
        </authorList>
    </citation>
    <scope>IDENTIFICATION</scope>
    <source>
        <tissue evidence="4">Leaves</tissue>
    </source>
</reference>
<name>A0A2I4HPC6_JUGRE</name>
<accession>A0A2I4HPC6</accession>
<feature type="compositionally biased region" description="Polar residues" evidence="1">
    <location>
        <begin position="280"/>
        <end position="300"/>
    </location>
</feature>
<dbReference type="OrthoDB" id="550780at2759"/>
<sequence>MEDEERQEPWEALDVDDSVLSSFFKSADCAFSSPEKPILQRCSRPPLSQTLASQSQKFKSPSPLTSSPRLIPGPAGAVQSAMHRRNRHNQSLLNGEEQPVPTQEYLRRVVENGNPDENDDDFACNPWLCALEFISREGVGTATVPLRSIKNGINGERMAQVIAIIKSCTQNGLGDMMVTLKDPTGTIGASIHHKVFTEGEFGKDISVGAVLVLQKVAVFSPSRSTHYMNVTLSNLVKVISKDSGPPLKQAYPASIKHTAPAPETCEKSWMPRWTFSPSQEVAERTMNSFRQTSELRGSTQSDKDAEKGNAAPQSGCLGNGKSRTQNALKERESLFMRMGFANGMTEVAPRKDTIGIDKENVSSEESNPCKQTEVGNASGNAHGIGETANLIDDQESSGTNGVNKKSQPAVSKTSLPRWTDEQLDMLMAFD</sequence>
<protein>
    <submittedName>
        <fullName evidence="4">Uncharacterized protein LOC109020058</fullName>
    </submittedName>
</protein>
<evidence type="ECO:0000313" key="3">
    <source>
        <dbReference type="Proteomes" id="UP000235220"/>
    </source>
</evidence>
<dbReference type="PANTHER" id="PTHR14523">
    <property type="entry name" value="UNCHARACTERIZED PROTEIN C17ORF53 HOMOLOG"/>
    <property type="match status" value="1"/>
</dbReference>